<dbReference type="AlphaFoldDB" id="A0AAN7UL82"/>
<feature type="compositionally biased region" description="Pro residues" evidence="1">
    <location>
        <begin position="149"/>
        <end position="161"/>
    </location>
</feature>
<feature type="transmembrane region" description="Helical" evidence="2">
    <location>
        <begin position="61"/>
        <end position="83"/>
    </location>
</feature>
<dbReference type="EMBL" id="JAWHQM010000006">
    <property type="protein sequence ID" value="KAK5627989.1"/>
    <property type="molecule type" value="Genomic_DNA"/>
</dbReference>
<feature type="compositionally biased region" description="Acidic residues" evidence="1">
    <location>
        <begin position="117"/>
        <end position="129"/>
    </location>
</feature>
<evidence type="ECO:0000256" key="1">
    <source>
        <dbReference type="SAM" id="MobiDB-lite"/>
    </source>
</evidence>
<proteinExistence type="predicted"/>
<protein>
    <submittedName>
        <fullName evidence="3">Uncharacterized protein</fullName>
    </submittedName>
</protein>
<feature type="compositionally biased region" description="Low complexity" evidence="1">
    <location>
        <begin position="91"/>
        <end position="116"/>
    </location>
</feature>
<evidence type="ECO:0000313" key="4">
    <source>
        <dbReference type="Proteomes" id="UP001305414"/>
    </source>
</evidence>
<accession>A0AAN7UL82</accession>
<name>A0AAN7UL82_9PEZI</name>
<gene>
    <name evidence="3" type="ORF">RRF57_003704</name>
</gene>
<sequence>MAGTTFMERRIPQAEGVRTLTIVRPESTFVQTLTLGNGDAAPTDTPVATMSASKASNHSDYVGAILSGVIVLVVLLVVIWIFYRRKRSHGSRGSSRQNKPSRSNDTSESSESSGGPSEDDDSVTSEIVDEQWQPPARPMPGLPPMGRWPGPPPGHNVPPPGANMGPPGVGIGMPFGGPSPMMGRGGGPLPNFGGPPPIIPIAGSGGPPPTPQ</sequence>
<dbReference type="Proteomes" id="UP001305414">
    <property type="component" value="Unassembled WGS sequence"/>
</dbReference>
<organism evidence="3 4">
    <name type="scientific">Xylaria bambusicola</name>
    <dbReference type="NCBI Taxonomy" id="326684"/>
    <lineage>
        <taxon>Eukaryota</taxon>
        <taxon>Fungi</taxon>
        <taxon>Dikarya</taxon>
        <taxon>Ascomycota</taxon>
        <taxon>Pezizomycotina</taxon>
        <taxon>Sordariomycetes</taxon>
        <taxon>Xylariomycetidae</taxon>
        <taxon>Xylariales</taxon>
        <taxon>Xylariaceae</taxon>
        <taxon>Xylaria</taxon>
    </lineage>
</organism>
<feature type="region of interest" description="Disordered" evidence="1">
    <location>
        <begin position="89"/>
        <end position="212"/>
    </location>
</feature>
<keyword evidence="4" id="KW-1185">Reference proteome</keyword>
<comment type="caution">
    <text evidence="3">The sequence shown here is derived from an EMBL/GenBank/DDBJ whole genome shotgun (WGS) entry which is preliminary data.</text>
</comment>
<reference evidence="3 4" key="1">
    <citation type="submission" date="2023-10" db="EMBL/GenBank/DDBJ databases">
        <title>Draft genome sequence of Xylaria bambusicola isolate GMP-LS, the root and basal stem rot pathogen of sugarcane in Indonesia.</title>
        <authorList>
            <person name="Selvaraj P."/>
            <person name="Muralishankar V."/>
            <person name="Muruganantham S."/>
            <person name="Sp S."/>
            <person name="Haryani S."/>
            <person name="Lau K.J.X."/>
            <person name="Naqvi N.I."/>
        </authorList>
    </citation>
    <scope>NUCLEOTIDE SEQUENCE [LARGE SCALE GENOMIC DNA]</scope>
    <source>
        <strain evidence="3">GMP-LS</strain>
    </source>
</reference>
<keyword evidence="2" id="KW-0812">Transmembrane</keyword>
<keyword evidence="2" id="KW-1133">Transmembrane helix</keyword>
<evidence type="ECO:0000313" key="3">
    <source>
        <dbReference type="EMBL" id="KAK5627989.1"/>
    </source>
</evidence>
<evidence type="ECO:0000256" key="2">
    <source>
        <dbReference type="SAM" id="Phobius"/>
    </source>
</evidence>
<keyword evidence="2" id="KW-0472">Membrane</keyword>